<dbReference type="Proteomes" id="UP000253908">
    <property type="component" value="Chromosome"/>
</dbReference>
<evidence type="ECO:0000313" key="2">
    <source>
        <dbReference type="Proteomes" id="UP000253908"/>
    </source>
</evidence>
<reference evidence="2" key="1">
    <citation type="submission" date="2017-11" db="EMBL/GenBank/DDBJ databases">
        <authorList>
            <person name="Zhu W."/>
        </authorList>
    </citation>
    <scope>NUCLEOTIDE SEQUENCE [LARGE SCALE GENOMIC DNA]</scope>
    <source>
        <strain evidence="2">160</strain>
    </source>
</reference>
<organism evidence="1 2">
    <name type="scientific">Oceanobacillus zhaokaii</name>
    <dbReference type="NCBI Taxonomy" id="2052660"/>
    <lineage>
        <taxon>Bacteria</taxon>
        <taxon>Bacillati</taxon>
        <taxon>Bacillota</taxon>
        <taxon>Bacilli</taxon>
        <taxon>Bacillales</taxon>
        <taxon>Bacillaceae</taxon>
        <taxon>Oceanobacillus</taxon>
    </lineage>
</organism>
<name>A0A345PEV5_9BACI</name>
<keyword evidence="2" id="KW-1185">Reference proteome</keyword>
<evidence type="ECO:0000313" key="1">
    <source>
        <dbReference type="EMBL" id="AXI08535.1"/>
    </source>
</evidence>
<dbReference type="OrthoDB" id="6399948at2"/>
<proteinExistence type="predicted"/>
<sequence length="224" mass="25960">MATKATNIVFFPDKVQEDLFDILDDVFYYSINCFKEKINTIIDELLSGMKISNELEEKIFSQLIYWSTYCLPIGTKKETIYEHYLQENSDRIEDKTLKVREVLSSWLQLNPSFYYVERDDSLSGRLFVLREVFSEQSKIVCIYNRKFQAPKRGELISGLLMPMGDDTYTTLGGLIHLQGNNLEQVANEMIAYAIKHRLGTSLDNRRMLYPVLLLIALKQLASGK</sequence>
<gene>
    <name evidence="1" type="ORF">CUC15_06210</name>
</gene>
<protein>
    <submittedName>
        <fullName evidence="1">Uncharacterized protein</fullName>
    </submittedName>
</protein>
<dbReference type="RefSeq" id="WP_114915830.1">
    <property type="nucleotide sequence ID" value="NZ_CP024848.1"/>
</dbReference>
<dbReference type="EMBL" id="CP024848">
    <property type="protein sequence ID" value="AXI08535.1"/>
    <property type="molecule type" value="Genomic_DNA"/>
</dbReference>
<accession>A0A345PEV5</accession>
<dbReference type="AlphaFoldDB" id="A0A345PEV5"/>
<dbReference type="KEGG" id="ocn:CUC15_06210"/>